<protein>
    <submittedName>
        <fullName evidence="1">Uncharacterized protein</fullName>
    </submittedName>
</protein>
<dbReference type="EMBL" id="JH719392">
    <property type="protein sequence ID" value="EJC85859.1"/>
    <property type="molecule type" value="Genomic_DNA"/>
</dbReference>
<proteinExistence type="predicted"/>
<gene>
    <name evidence="1" type="ORF">Rleg4DRAFT_7759</name>
</gene>
<sequence length="70" mass="7324">MASKPEMATGGSAFTFYKRAGELDAACQRIISMSGGPISLSHAGIEGYVAGFSGLGMRPYDNFNVLVESC</sequence>
<organism evidence="1 2">
    <name type="scientific">Rhizobium leguminosarum bv. trifolii WSM2297</name>
    <dbReference type="NCBI Taxonomy" id="754762"/>
    <lineage>
        <taxon>Bacteria</taxon>
        <taxon>Pseudomonadati</taxon>
        <taxon>Pseudomonadota</taxon>
        <taxon>Alphaproteobacteria</taxon>
        <taxon>Hyphomicrobiales</taxon>
        <taxon>Rhizobiaceae</taxon>
        <taxon>Rhizobium/Agrobacterium group</taxon>
        <taxon>Rhizobium</taxon>
    </lineage>
</organism>
<accession>J0L729</accession>
<dbReference type="Proteomes" id="UP000005732">
    <property type="component" value="Unassembled WGS sequence"/>
</dbReference>
<dbReference type="AlphaFoldDB" id="J0L729"/>
<name>J0L729_RHILT</name>
<evidence type="ECO:0000313" key="1">
    <source>
        <dbReference type="EMBL" id="EJC85859.1"/>
    </source>
</evidence>
<dbReference type="HOGENOM" id="CLU_2755093_0_0_5"/>
<evidence type="ECO:0000313" key="2">
    <source>
        <dbReference type="Proteomes" id="UP000005732"/>
    </source>
</evidence>
<reference evidence="1 2" key="1">
    <citation type="submission" date="2012-02" db="EMBL/GenBank/DDBJ databases">
        <title>Improved High-Quality Draft Sequence of Rhizobium leguminosarum bv. trifolii WSM2297.</title>
        <authorList>
            <consortium name="US DOE Joint Genome Institute"/>
            <person name="Lucas S."/>
            <person name="Han J."/>
            <person name="Lapidus A."/>
            <person name="Cheng J.-F."/>
            <person name="Goodwin L."/>
            <person name="Pitluck S."/>
            <person name="Peters L."/>
            <person name="Ovchinnikova G."/>
            <person name="Zhang X."/>
            <person name="Detter J.C."/>
            <person name="Han C."/>
            <person name="Tapia R."/>
            <person name="Land M."/>
            <person name="Hauser L."/>
            <person name="Kyrpides N."/>
            <person name="Ivanova N."/>
            <person name="Pagani I."/>
            <person name="Brau L."/>
            <person name="Yates R."/>
            <person name="O'Hara G."/>
            <person name="Rui T."/>
            <person name="Howieson J."/>
            <person name="Reeve W."/>
            <person name="Woyke T."/>
        </authorList>
    </citation>
    <scope>NUCLEOTIDE SEQUENCE [LARGE SCALE GENOMIC DNA]</scope>
    <source>
        <strain evidence="1 2">WSM2297</strain>
    </source>
</reference>